<dbReference type="CDD" id="cd04301">
    <property type="entry name" value="NAT_SF"/>
    <property type="match status" value="1"/>
</dbReference>
<dbReference type="SUPFAM" id="SSF55729">
    <property type="entry name" value="Acyl-CoA N-acyltransferases (Nat)"/>
    <property type="match status" value="1"/>
</dbReference>
<keyword evidence="2" id="KW-0808">Transferase</keyword>
<evidence type="ECO:0000313" key="3">
    <source>
        <dbReference type="Proteomes" id="UP001604335"/>
    </source>
</evidence>
<reference evidence="3" key="1">
    <citation type="journal article" date="2024" name="Algal Res.">
        <title>Biochemical, toxicological and genomic investigation of a high-biomass producing Limnothrix strain isolated from Italian shallow drinking water reservoir.</title>
        <authorList>
            <person name="Simonazzi M."/>
            <person name="Shishido T.K."/>
            <person name="Delbaje E."/>
            <person name="Wahlsten M."/>
            <person name="Fewer D.P."/>
            <person name="Sivonen K."/>
            <person name="Pezzolesi L."/>
            <person name="Pistocchi R."/>
        </authorList>
    </citation>
    <scope>NUCLEOTIDE SEQUENCE [LARGE SCALE GENOMIC DNA]</scope>
    <source>
        <strain evidence="3">LRLZ20PSL1</strain>
    </source>
</reference>
<dbReference type="InterPro" id="IPR016181">
    <property type="entry name" value="Acyl_CoA_acyltransferase"/>
</dbReference>
<name>A0ABW7C4A6_9CYAN</name>
<dbReference type="InterPro" id="IPR000182">
    <property type="entry name" value="GNAT_dom"/>
</dbReference>
<sequence>MKLSLYQPNDAVEIEQLFIQTFTNSEGQSEGAIVGRLVKDLISSTDPSNFYGFVATEADQIIGGIFFSRLIFEDGTNSFILSPVAVRTDFQRQGIGQQLIRFGLDALSKEGVELVVTYGDPQFYSKVGFRGVTEAVIPPPFALQRPEGWLAQSLTGDQIRSIKGRSFCVEALNNPEYW</sequence>
<organism evidence="2 3">
    <name type="scientific">Limnothrix redekei LRLZ20PSL1</name>
    <dbReference type="NCBI Taxonomy" id="3112953"/>
    <lineage>
        <taxon>Bacteria</taxon>
        <taxon>Bacillati</taxon>
        <taxon>Cyanobacteriota</taxon>
        <taxon>Cyanophyceae</taxon>
        <taxon>Pseudanabaenales</taxon>
        <taxon>Pseudanabaenaceae</taxon>
        <taxon>Limnothrix</taxon>
    </lineage>
</organism>
<gene>
    <name evidence="2" type="ORF">VPK24_00355</name>
</gene>
<protein>
    <submittedName>
        <fullName evidence="2">N-acetyltransferase</fullName>
        <ecNumber evidence="2">2.3.1.-</ecNumber>
    </submittedName>
</protein>
<keyword evidence="3" id="KW-1185">Reference proteome</keyword>
<evidence type="ECO:0000259" key="1">
    <source>
        <dbReference type="PROSITE" id="PS51186"/>
    </source>
</evidence>
<dbReference type="GO" id="GO:0016746">
    <property type="term" value="F:acyltransferase activity"/>
    <property type="evidence" value="ECO:0007669"/>
    <property type="project" value="UniProtKB-KW"/>
</dbReference>
<keyword evidence="2" id="KW-0012">Acyltransferase</keyword>
<comment type="caution">
    <text evidence="2">The sequence shown here is derived from an EMBL/GenBank/DDBJ whole genome shotgun (WGS) entry which is preliminary data.</text>
</comment>
<dbReference type="PROSITE" id="PS51186">
    <property type="entry name" value="GNAT"/>
    <property type="match status" value="1"/>
</dbReference>
<dbReference type="Proteomes" id="UP001604335">
    <property type="component" value="Unassembled WGS sequence"/>
</dbReference>
<feature type="domain" description="N-acetyltransferase" evidence="1">
    <location>
        <begin position="1"/>
        <end position="155"/>
    </location>
</feature>
<dbReference type="EMBL" id="JAZAQF010000001">
    <property type="protein sequence ID" value="MFG3816071.1"/>
    <property type="molecule type" value="Genomic_DNA"/>
</dbReference>
<dbReference type="EC" id="2.3.1.-" evidence="2"/>
<dbReference type="RefSeq" id="WP_190529363.1">
    <property type="nucleotide sequence ID" value="NZ_JAZAQF010000001.1"/>
</dbReference>
<dbReference type="Gene3D" id="3.40.630.30">
    <property type="match status" value="1"/>
</dbReference>
<evidence type="ECO:0000313" key="2">
    <source>
        <dbReference type="EMBL" id="MFG3816071.1"/>
    </source>
</evidence>
<proteinExistence type="predicted"/>
<dbReference type="Pfam" id="PF13508">
    <property type="entry name" value="Acetyltransf_7"/>
    <property type="match status" value="1"/>
</dbReference>
<accession>A0ABW7C4A6</accession>